<evidence type="ECO:0000256" key="1">
    <source>
        <dbReference type="SAM" id="MobiDB-lite"/>
    </source>
</evidence>
<comment type="caution">
    <text evidence="2">The sequence shown here is derived from an EMBL/GenBank/DDBJ whole genome shotgun (WGS) entry which is preliminary data.</text>
</comment>
<gene>
    <name evidence="2" type="ORF">U0070_016041</name>
</gene>
<feature type="region of interest" description="Disordered" evidence="1">
    <location>
        <begin position="69"/>
        <end position="90"/>
    </location>
</feature>
<sequence>MSGEACKFSVDVCRPPNSWHRSLKYQGSRERPHPRSTDLRTAEEDGWPQSQRPVAVGLRAAAAAAVGGCGHRPSAGAWSHRPGQWGSCGREEGRPPDFPCLVARVDLPSQLQRPCRRGYQRGV</sequence>
<dbReference type="AlphaFoldDB" id="A0AAW0I9P3"/>
<reference evidence="2 3" key="1">
    <citation type="journal article" date="2023" name="bioRxiv">
        <title>Conserved and derived expression patterns and positive selection on dental genes reveal complex evolutionary context of ever-growing rodent molars.</title>
        <authorList>
            <person name="Calamari Z.T."/>
            <person name="Song A."/>
            <person name="Cohen E."/>
            <person name="Akter M."/>
            <person name="Roy R.D."/>
            <person name="Hallikas O."/>
            <person name="Christensen M.M."/>
            <person name="Li P."/>
            <person name="Marangoni P."/>
            <person name="Jernvall J."/>
            <person name="Klein O.D."/>
        </authorList>
    </citation>
    <scope>NUCLEOTIDE SEQUENCE [LARGE SCALE GENOMIC DNA]</scope>
    <source>
        <strain evidence="2">V071</strain>
    </source>
</reference>
<dbReference type="Proteomes" id="UP001488838">
    <property type="component" value="Unassembled WGS sequence"/>
</dbReference>
<name>A0AAW0I9P3_MYOGA</name>
<dbReference type="EMBL" id="JBBHLL010000181">
    <property type="protein sequence ID" value="KAK7811101.1"/>
    <property type="molecule type" value="Genomic_DNA"/>
</dbReference>
<proteinExistence type="predicted"/>
<feature type="compositionally biased region" description="Basic and acidic residues" evidence="1">
    <location>
        <begin position="27"/>
        <end position="43"/>
    </location>
</feature>
<organism evidence="2 3">
    <name type="scientific">Myodes glareolus</name>
    <name type="common">Bank vole</name>
    <name type="synonym">Clethrionomys glareolus</name>
    <dbReference type="NCBI Taxonomy" id="447135"/>
    <lineage>
        <taxon>Eukaryota</taxon>
        <taxon>Metazoa</taxon>
        <taxon>Chordata</taxon>
        <taxon>Craniata</taxon>
        <taxon>Vertebrata</taxon>
        <taxon>Euteleostomi</taxon>
        <taxon>Mammalia</taxon>
        <taxon>Eutheria</taxon>
        <taxon>Euarchontoglires</taxon>
        <taxon>Glires</taxon>
        <taxon>Rodentia</taxon>
        <taxon>Myomorpha</taxon>
        <taxon>Muroidea</taxon>
        <taxon>Cricetidae</taxon>
        <taxon>Arvicolinae</taxon>
        <taxon>Myodes</taxon>
    </lineage>
</organism>
<evidence type="ECO:0000313" key="2">
    <source>
        <dbReference type="EMBL" id="KAK7811101.1"/>
    </source>
</evidence>
<feature type="region of interest" description="Disordered" evidence="1">
    <location>
        <begin position="17"/>
        <end position="50"/>
    </location>
</feature>
<accession>A0AAW0I9P3</accession>
<keyword evidence="3" id="KW-1185">Reference proteome</keyword>
<evidence type="ECO:0000313" key="3">
    <source>
        <dbReference type="Proteomes" id="UP001488838"/>
    </source>
</evidence>
<protein>
    <submittedName>
        <fullName evidence="2">Uncharacterized protein</fullName>
    </submittedName>
</protein>